<proteinExistence type="predicted"/>
<protein>
    <submittedName>
        <fullName evidence="5">C2 NT-type domain-containing protein</fullName>
    </submittedName>
</protein>
<evidence type="ECO:0000313" key="5">
    <source>
        <dbReference type="WBParaSite" id="ACRNAN_scaffold1198.g10047.t1"/>
    </source>
</evidence>
<accession>A0A914CMM5</accession>
<organism evidence="4 5">
    <name type="scientific">Acrobeloides nanus</name>
    <dbReference type="NCBI Taxonomy" id="290746"/>
    <lineage>
        <taxon>Eukaryota</taxon>
        <taxon>Metazoa</taxon>
        <taxon>Ecdysozoa</taxon>
        <taxon>Nematoda</taxon>
        <taxon>Chromadorea</taxon>
        <taxon>Rhabditida</taxon>
        <taxon>Tylenchina</taxon>
        <taxon>Cephalobomorpha</taxon>
        <taxon>Cephaloboidea</taxon>
        <taxon>Cephalobidae</taxon>
        <taxon>Acrobeloides</taxon>
    </lineage>
</organism>
<feature type="region of interest" description="Disordered" evidence="2">
    <location>
        <begin position="235"/>
        <end position="292"/>
    </location>
</feature>
<feature type="region of interest" description="Disordered" evidence="2">
    <location>
        <begin position="435"/>
        <end position="455"/>
    </location>
</feature>
<dbReference type="InterPro" id="IPR019448">
    <property type="entry name" value="NT-C2"/>
</dbReference>
<dbReference type="SMART" id="SM01203">
    <property type="entry name" value="DUF3585"/>
    <property type="match status" value="1"/>
</dbReference>
<evidence type="ECO:0000256" key="2">
    <source>
        <dbReference type="SAM" id="MobiDB-lite"/>
    </source>
</evidence>
<evidence type="ECO:0000313" key="4">
    <source>
        <dbReference type="Proteomes" id="UP000887540"/>
    </source>
</evidence>
<feature type="domain" description="C2 NT-type" evidence="3">
    <location>
        <begin position="10"/>
        <end position="162"/>
    </location>
</feature>
<keyword evidence="1" id="KW-0175">Coiled coil</keyword>
<keyword evidence="4" id="KW-1185">Reference proteome</keyword>
<feature type="coiled-coil region" evidence="1">
    <location>
        <begin position="659"/>
        <end position="689"/>
    </location>
</feature>
<dbReference type="Proteomes" id="UP000887540">
    <property type="component" value="Unplaced"/>
</dbReference>
<sequence length="834" mass="95691">MSLVIRKIQRASAKKKAAKFKFTVTFGELILDCNDKWHPDKVAISLMHRRRRYVCKPRKPESSFASPSRFLVVWPELASDFLEVITTLYKDAKEQYDDKEWTIVVEELNSKGKYRPLAAISLNLRYFVNEMPGTKTELKLKLRPLRKEIRLCTLQIFLSSILLKEGDADDKDVQSITSRASQEVVNGILEHKVEPIESHQPDYDQNVISGFSSINNDIEKWREESIKVEELQPKIEPIPTTSASETTKVRPSWRIGSQEKDKENREVTPKTSPTESAPPLFSSGPPPRPKPRTVLTNKFAEIKSRDEKDAVASPANSENRISTMFDFGLTEQEEKVMKELEEMRKIREDADAIDFRHVPEQVEGGDIKYEAVVPYVKEGGSRSGSKLTTPLMTRKQLLRPFDSDSDEEQKSETTKTQTDVEVEAIKSLKEEIKNLQPISRRRSSAGEEEPETTARREQLRLKARQLLENPAAAIIATTETDEERQRRLREEARRLIDEAKHDGTTVAISTTLPPSSPDGILNGSCLRRCSSLREGDMLKHISSFSSNGDLRVLDHREPKVTVYQFKKHQPSPVMQRKVYGSPLIPACSRPTQRLVNGSSTEHLSTSYTTDNNMFDRVKRFGSMRGPELAETIANFVSTNRVDNVRSAVDLNATPTRKIVSKIESDIKNTDKLAEELQKLSDRMEEIDRLDSYIRQKLSEVEPGSEDEQKFFEEKMKLTQEKDALVRKQDYFNVIGTLNETTEKIAIVQQKLAHFAMNDDYKTEEEKQMIDSLMRELKELVDQKNNLTVELMAKEEEEEEHDERSRLTLERTQNFLRGQQEPLSASKRLMNWIRS</sequence>
<dbReference type="Pfam" id="PF12130">
    <property type="entry name" value="bMERB_dom"/>
    <property type="match status" value="1"/>
</dbReference>
<feature type="compositionally biased region" description="Basic and acidic residues" evidence="2">
    <location>
        <begin position="257"/>
        <end position="268"/>
    </location>
</feature>
<dbReference type="InterPro" id="IPR022735">
    <property type="entry name" value="bMERB_dom"/>
</dbReference>
<feature type="coiled-coil region" evidence="1">
    <location>
        <begin position="762"/>
        <end position="803"/>
    </location>
</feature>
<evidence type="ECO:0000256" key="1">
    <source>
        <dbReference type="SAM" id="Coils"/>
    </source>
</evidence>
<feature type="region of interest" description="Disordered" evidence="2">
    <location>
        <begin position="394"/>
        <end position="421"/>
    </location>
</feature>
<name>A0A914CMM5_9BILA</name>
<dbReference type="Pfam" id="PF10358">
    <property type="entry name" value="NT-C2"/>
    <property type="match status" value="1"/>
</dbReference>
<reference evidence="5" key="1">
    <citation type="submission" date="2022-11" db="UniProtKB">
        <authorList>
            <consortium name="WormBaseParasite"/>
        </authorList>
    </citation>
    <scope>IDENTIFICATION</scope>
</reference>
<evidence type="ECO:0000259" key="3">
    <source>
        <dbReference type="PROSITE" id="PS51840"/>
    </source>
</evidence>
<dbReference type="AlphaFoldDB" id="A0A914CMM5"/>
<dbReference type="PROSITE" id="PS51840">
    <property type="entry name" value="C2_NT"/>
    <property type="match status" value="1"/>
</dbReference>
<dbReference type="WBParaSite" id="ACRNAN_scaffold1198.g10047.t1">
    <property type="protein sequence ID" value="ACRNAN_scaffold1198.g10047.t1"/>
    <property type="gene ID" value="ACRNAN_scaffold1198.g10047"/>
</dbReference>